<evidence type="ECO:0000256" key="10">
    <source>
        <dbReference type="PROSITE-ProRule" id="PRU10141"/>
    </source>
</evidence>
<dbReference type="GO" id="GO:0005886">
    <property type="term" value="C:plasma membrane"/>
    <property type="evidence" value="ECO:0007669"/>
    <property type="project" value="UniProtKB-SubCell"/>
</dbReference>
<dbReference type="FunFam" id="1.10.510.10:FF:000095">
    <property type="entry name" value="protein STRUBBELIG-RECEPTOR FAMILY 8"/>
    <property type="match status" value="1"/>
</dbReference>
<keyword evidence="3 11" id="KW-0723">Serine/threonine-protein kinase</keyword>
<dbReference type="EMBL" id="LR031573">
    <property type="protein sequence ID" value="VDC91786.1"/>
    <property type="molecule type" value="Genomic_DNA"/>
</dbReference>
<protein>
    <recommendedName>
        <fullName evidence="12">Protein kinase domain-containing protein</fullName>
    </recommendedName>
</protein>
<keyword evidence="6" id="KW-0418">Kinase</keyword>
<comment type="subcellular location">
    <subcellularLocation>
        <location evidence="1">Cell membrane</location>
        <topology evidence="1">Lipid-anchor</topology>
    </subcellularLocation>
</comment>
<comment type="similarity">
    <text evidence="11">Belongs to the protein kinase superfamily.</text>
</comment>
<gene>
    <name evidence="13" type="ORF">BRAA02T08498Z</name>
</gene>
<proteinExistence type="inferred from homology"/>
<dbReference type="PANTHER" id="PTHR47985">
    <property type="entry name" value="OS07G0668900 PROTEIN"/>
    <property type="match status" value="1"/>
</dbReference>
<evidence type="ECO:0000256" key="9">
    <source>
        <dbReference type="ARBA" id="ARBA00023288"/>
    </source>
</evidence>
<dbReference type="InterPro" id="IPR017441">
    <property type="entry name" value="Protein_kinase_ATP_BS"/>
</dbReference>
<keyword evidence="5 10" id="KW-0547">Nucleotide-binding</keyword>
<evidence type="ECO:0000256" key="2">
    <source>
        <dbReference type="ARBA" id="ARBA00022475"/>
    </source>
</evidence>
<evidence type="ECO:0000313" key="13">
    <source>
        <dbReference type="EMBL" id="VDC91786.1"/>
    </source>
</evidence>
<feature type="domain" description="Protein kinase" evidence="12">
    <location>
        <begin position="91"/>
        <end position="376"/>
    </location>
</feature>
<reference evidence="13" key="1">
    <citation type="submission" date="2018-11" db="EMBL/GenBank/DDBJ databases">
        <authorList>
            <consortium name="Genoscope - CEA"/>
            <person name="William W."/>
        </authorList>
    </citation>
    <scope>NUCLEOTIDE SEQUENCE</scope>
</reference>
<evidence type="ECO:0000256" key="8">
    <source>
        <dbReference type="ARBA" id="ARBA00023136"/>
    </source>
</evidence>
<dbReference type="FunFam" id="3.30.200.20:FF:000162">
    <property type="entry name" value="Adenine nucleotide alpha hydrolase-like domain kinase"/>
    <property type="match status" value="1"/>
</dbReference>
<dbReference type="PROSITE" id="PS00107">
    <property type="entry name" value="PROTEIN_KINASE_ATP"/>
    <property type="match status" value="1"/>
</dbReference>
<evidence type="ECO:0000256" key="5">
    <source>
        <dbReference type="ARBA" id="ARBA00022741"/>
    </source>
</evidence>
<dbReference type="CDD" id="cd14066">
    <property type="entry name" value="STKc_IRAK"/>
    <property type="match status" value="1"/>
</dbReference>
<dbReference type="SMART" id="SM00220">
    <property type="entry name" value="S_TKc"/>
    <property type="match status" value="1"/>
</dbReference>
<dbReference type="PANTHER" id="PTHR47985:SF9">
    <property type="entry name" value="PROTEIN KINASE DOMAIN-CONTAINING PROTEIN"/>
    <property type="match status" value="1"/>
</dbReference>
<dbReference type="Gene3D" id="1.10.510.10">
    <property type="entry name" value="Transferase(Phosphotransferase) domain 1"/>
    <property type="match status" value="1"/>
</dbReference>
<dbReference type="GO" id="GO:0005524">
    <property type="term" value="F:ATP binding"/>
    <property type="evidence" value="ECO:0007669"/>
    <property type="project" value="UniProtKB-UniRule"/>
</dbReference>
<evidence type="ECO:0000256" key="6">
    <source>
        <dbReference type="ARBA" id="ARBA00022777"/>
    </source>
</evidence>
<evidence type="ECO:0000256" key="11">
    <source>
        <dbReference type="RuleBase" id="RU000304"/>
    </source>
</evidence>
<evidence type="ECO:0000256" key="1">
    <source>
        <dbReference type="ARBA" id="ARBA00004193"/>
    </source>
</evidence>
<dbReference type="InterPro" id="IPR001245">
    <property type="entry name" value="Ser-Thr/Tyr_kinase_cat_dom"/>
</dbReference>
<evidence type="ECO:0000256" key="4">
    <source>
        <dbReference type="ARBA" id="ARBA00022679"/>
    </source>
</evidence>
<keyword evidence="2" id="KW-1003">Cell membrane</keyword>
<keyword evidence="9" id="KW-0449">Lipoprotein</keyword>
<dbReference type="PROSITE" id="PS50011">
    <property type="entry name" value="PROTEIN_KINASE_DOM"/>
    <property type="match status" value="1"/>
</dbReference>
<dbReference type="PROSITE" id="PS00108">
    <property type="entry name" value="PROTEIN_KINASE_ST"/>
    <property type="match status" value="1"/>
</dbReference>
<dbReference type="InterPro" id="IPR000719">
    <property type="entry name" value="Prot_kinase_dom"/>
</dbReference>
<dbReference type="Gene3D" id="3.30.200.20">
    <property type="entry name" value="Phosphorylase Kinase, domain 1"/>
    <property type="match status" value="1"/>
</dbReference>
<evidence type="ECO:0000256" key="3">
    <source>
        <dbReference type="ARBA" id="ARBA00022527"/>
    </source>
</evidence>
<accession>A0A3P6ADG0</accession>
<keyword evidence="7 10" id="KW-0067">ATP-binding</keyword>
<evidence type="ECO:0000259" key="12">
    <source>
        <dbReference type="PROSITE" id="PS50011"/>
    </source>
</evidence>
<feature type="binding site" evidence="10">
    <location>
        <position position="122"/>
    </location>
    <ligand>
        <name>ATP</name>
        <dbReference type="ChEBI" id="CHEBI:30616"/>
    </ligand>
</feature>
<keyword evidence="4" id="KW-0808">Transferase</keyword>
<dbReference type="AlphaFoldDB" id="A0A3P6ADG0"/>
<name>A0A3P6ADG0_BRACM</name>
<organism evidence="13">
    <name type="scientific">Brassica campestris</name>
    <name type="common">Field mustard</name>
    <dbReference type="NCBI Taxonomy" id="3711"/>
    <lineage>
        <taxon>Eukaryota</taxon>
        <taxon>Viridiplantae</taxon>
        <taxon>Streptophyta</taxon>
        <taxon>Embryophyta</taxon>
        <taxon>Tracheophyta</taxon>
        <taxon>Spermatophyta</taxon>
        <taxon>Magnoliopsida</taxon>
        <taxon>eudicotyledons</taxon>
        <taxon>Gunneridae</taxon>
        <taxon>Pentapetalae</taxon>
        <taxon>rosids</taxon>
        <taxon>malvids</taxon>
        <taxon>Brassicales</taxon>
        <taxon>Brassicaceae</taxon>
        <taxon>Brassiceae</taxon>
        <taxon>Brassica</taxon>
    </lineage>
</organism>
<sequence length="441" mass="49184">MAFCLCFGLRPKRNNVENQEPVSVQESIPDQPSSSSGYISLPMFLSSFFVIYTPSYTNPATSSSDPEALLPPPQKIKKFSYLQLATATNNFSLDARIGQGGFGDVFKGELEIDGQLKDVAVKMLGRSSIQGNKEFIVEVLMLSMLRNKNLVKLYGYCCEGDQRCLVYEYMPLGSVEDNIHYIRSAQEVLDLSTRMKIALGAAKGLAYLHNDSKPIVIYRDMKTANILLDHGFEPKLSDFGLAKIGPNEGMSHVTTRVMGTLGYCAPEYAATGQLTLQSDIYSFGVVLLELITGRKPIGDSTMGAQRLLVRWALPYFRNLNIRKIADPMLGIQGDPYLEEAVRRAVQLAYMCLRERAKARPTIREVVEALEVLVEYIARKDKGNDIRYGRGVDKGKKVEGSTVNEGDEGLERDRYVSDAKRWAKGCTRAERRKSKVADTFFA</sequence>
<dbReference type="GO" id="GO:0004674">
    <property type="term" value="F:protein serine/threonine kinase activity"/>
    <property type="evidence" value="ECO:0007669"/>
    <property type="project" value="UniProtKB-KW"/>
</dbReference>
<dbReference type="InterPro" id="IPR011009">
    <property type="entry name" value="Kinase-like_dom_sf"/>
</dbReference>
<dbReference type="InterPro" id="IPR008271">
    <property type="entry name" value="Ser/Thr_kinase_AS"/>
</dbReference>
<dbReference type="Pfam" id="PF07714">
    <property type="entry name" value="PK_Tyr_Ser-Thr"/>
    <property type="match status" value="1"/>
</dbReference>
<evidence type="ECO:0000256" key="7">
    <source>
        <dbReference type="ARBA" id="ARBA00022840"/>
    </source>
</evidence>
<keyword evidence="8" id="KW-0472">Membrane</keyword>
<dbReference type="SUPFAM" id="SSF56112">
    <property type="entry name" value="Protein kinase-like (PK-like)"/>
    <property type="match status" value="1"/>
</dbReference>